<dbReference type="Proteomes" id="UP001198862">
    <property type="component" value="Unassembled WGS sequence"/>
</dbReference>
<dbReference type="EMBL" id="JAJISD010000003">
    <property type="protein sequence ID" value="MCC8429161.1"/>
    <property type="molecule type" value="Genomic_DNA"/>
</dbReference>
<comment type="caution">
    <text evidence="1">The sequence shown here is derived from an EMBL/GenBank/DDBJ whole genome shotgun (WGS) entry which is preliminary data.</text>
</comment>
<reference evidence="1 2" key="1">
    <citation type="submission" date="2021-11" db="EMBL/GenBank/DDBJ databases">
        <authorList>
            <person name="Lee D.-H."/>
            <person name="Kim S.-B."/>
        </authorList>
    </citation>
    <scope>NUCLEOTIDE SEQUENCE [LARGE SCALE GENOMIC DNA]</scope>
    <source>
        <strain evidence="1 2">KCTC 52223</strain>
    </source>
</reference>
<evidence type="ECO:0000313" key="1">
    <source>
        <dbReference type="EMBL" id="MCC8429161.1"/>
    </source>
</evidence>
<protein>
    <recommendedName>
        <fullName evidence="3">Peptidase M41 domain-containing protein</fullName>
    </recommendedName>
</protein>
<accession>A0ABS8KSW3</accession>
<evidence type="ECO:0000313" key="2">
    <source>
        <dbReference type="Proteomes" id="UP001198862"/>
    </source>
</evidence>
<sequence>MTFGWGVRKDVAFHESGHAVARVLSIGRAGITNANAIRWIEMDEGNPHVSVMEMPITPDMKEAGERLGLKDGTRWTLEQRLILFTKLMKIDPLEWASVRFFEIAAGAAAEAKFRQMSFDLVWREYGCSDDREKIPATCEMIGLKEPEAKELFGERSKEVCAAMEKAEVWRAVQTLAERLPATGRMRGDIVVSIVQDALRGL</sequence>
<proteinExistence type="predicted"/>
<organism evidence="1 2">
    <name type="scientific">Reyranella aquatilis</name>
    <dbReference type="NCBI Taxonomy" id="2035356"/>
    <lineage>
        <taxon>Bacteria</taxon>
        <taxon>Pseudomonadati</taxon>
        <taxon>Pseudomonadota</taxon>
        <taxon>Alphaproteobacteria</taxon>
        <taxon>Hyphomicrobiales</taxon>
        <taxon>Reyranellaceae</taxon>
        <taxon>Reyranella</taxon>
    </lineage>
</organism>
<keyword evidence="2" id="KW-1185">Reference proteome</keyword>
<name>A0ABS8KSW3_9HYPH</name>
<dbReference type="RefSeq" id="WP_230550372.1">
    <property type="nucleotide sequence ID" value="NZ_JAJISD010000003.1"/>
</dbReference>
<gene>
    <name evidence="1" type="ORF">LJ725_09295</name>
</gene>
<evidence type="ECO:0008006" key="3">
    <source>
        <dbReference type="Google" id="ProtNLM"/>
    </source>
</evidence>